<evidence type="ECO:0008006" key="4">
    <source>
        <dbReference type="Google" id="ProtNLM"/>
    </source>
</evidence>
<evidence type="ECO:0000313" key="2">
    <source>
        <dbReference type="EMBL" id="SMO68294.1"/>
    </source>
</evidence>
<keyword evidence="1" id="KW-1133">Transmembrane helix</keyword>
<dbReference type="RefSeq" id="WP_142714624.1">
    <property type="nucleotide sequence ID" value="NZ_FXTH01000009.1"/>
</dbReference>
<protein>
    <recommendedName>
        <fullName evidence="4">DUF748 domain-containing protein</fullName>
    </recommendedName>
</protein>
<keyword evidence="1" id="KW-0812">Transmembrane</keyword>
<sequence>MAKVRPTLSGMHPLLKKLLYVLGGVLLILLLLQVLITFFLDDYIGQRLKNEVQQLSDSTYTITFDNLALNVFSGTAHVNNIQIDADTAAFYNTRPPGFLFRGSLGKIDIEGVNVISSMVGDELRISTIRLLEPDIEILKNPDPSTADSSSSFSSVDSTIYAALPDRYRGLEVGEFTVQEGQGRLSHTQDTLSSIRELNLSLFDIRVDSSSVASGRTFITDAISMDVRDFMIELSDSLNTIRFQTLSLSSQKQHVVLDSLQLIPQYGELEFARQHGSTIDRIDLVIPRLRLEGFDYRRFVNSGRIYSRYGQITDASLKDYLNRGIAGGPPSIKKLSFIRFRDELDIPVKMDSLRIDNAFISYSEYVGNTPRAGTITFEHTDAMFRNISNYPDEAKAGITTTLETQTRVMGSGRLDVHFSFPMDTRNGFHRINGKLHQMPLTHFNSMVEHVAFVRIDRGRLDSLTFEMTLNEEESSGTLVMNYQDLNISVLDKQSIEQYGLLENFKTFLANNFIVRENNTPETGIQAGRIDFERDKTKSIFNYWWKSLLSGIKESIKN</sequence>
<feature type="transmembrane region" description="Helical" evidence="1">
    <location>
        <begin position="20"/>
        <end position="40"/>
    </location>
</feature>
<evidence type="ECO:0000313" key="3">
    <source>
        <dbReference type="Proteomes" id="UP000317593"/>
    </source>
</evidence>
<keyword evidence="3" id="KW-1185">Reference proteome</keyword>
<gene>
    <name evidence="2" type="ORF">SAMN06265218_10927</name>
</gene>
<keyword evidence="1" id="KW-0472">Membrane</keyword>
<dbReference type="EMBL" id="FXTH01000009">
    <property type="protein sequence ID" value="SMO68294.1"/>
    <property type="molecule type" value="Genomic_DNA"/>
</dbReference>
<proteinExistence type="predicted"/>
<reference evidence="2 3" key="1">
    <citation type="submission" date="2017-05" db="EMBL/GenBank/DDBJ databases">
        <authorList>
            <person name="Varghese N."/>
            <person name="Submissions S."/>
        </authorList>
    </citation>
    <scope>NUCLEOTIDE SEQUENCE [LARGE SCALE GENOMIC DNA]</scope>
    <source>
        <strain evidence="2 3">DSM 21194</strain>
    </source>
</reference>
<dbReference type="Proteomes" id="UP000317593">
    <property type="component" value="Unassembled WGS sequence"/>
</dbReference>
<dbReference type="OrthoDB" id="610933at2"/>
<organism evidence="2 3">
    <name type="scientific">Fodinibius sediminis</name>
    <dbReference type="NCBI Taxonomy" id="1214077"/>
    <lineage>
        <taxon>Bacteria</taxon>
        <taxon>Pseudomonadati</taxon>
        <taxon>Balneolota</taxon>
        <taxon>Balneolia</taxon>
        <taxon>Balneolales</taxon>
        <taxon>Balneolaceae</taxon>
        <taxon>Fodinibius</taxon>
    </lineage>
</organism>
<accession>A0A521D9A1</accession>
<evidence type="ECO:0000256" key="1">
    <source>
        <dbReference type="SAM" id="Phobius"/>
    </source>
</evidence>
<name>A0A521D9A1_9BACT</name>
<dbReference type="AlphaFoldDB" id="A0A521D9A1"/>